<comment type="similarity">
    <text evidence="5">Belongs to the SURF1 family.</text>
</comment>
<protein>
    <recommendedName>
        <fullName evidence="5">SURF1-like protein</fullName>
    </recommendedName>
</protein>
<dbReference type="InterPro" id="IPR045214">
    <property type="entry name" value="Surf1/Surf4"/>
</dbReference>
<dbReference type="AlphaFoldDB" id="A0A167PC26"/>
<evidence type="ECO:0000256" key="3">
    <source>
        <dbReference type="ARBA" id="ARBA00022989"/>
    </source>
</evidence>
<keyword evidence="4 5" id="KW-0472">Membrane</keyword>
<sequence length="302" mass="34531">MFKNIKILGRPLLSSRPLLGCNTTITNSRITCVSRRGFTTAGGSETEPTKTIYKAKQTKIGLGTIILCTIPFITFGLGTWQVQRLRWKVGLIQRLEERMHQPAIPLPRRINPDALDDYEYRRVTVKGHYRHDQEMLLGPRTRGDGNVGYFLVTPLERPNGSTILVKRGWVPTSKKDQSTRPESLVQDEVQVEGLLRQSEQPNSFTPDNDIARNQWYWVDVETMSDLMHTEPLLVERMSDQSSSQEHHCIERGIPVGRSPVVEVRNSHMSYIITWYALSIATTAMLVKLLRKPVNRPTKIKRN</sequence>
<dbReference type="PANTHER" id="PTHR23427">
    <property type="entry name" value="SURFEIT LOCUS PROTEIN"/>
    <property type="match status" value="1"/>
</dbReference>
<evidence type="ECO:0000256" key="5">
    <source>
        <dbReference type="RuleBase" id="RU363076"/>
    </source>
</evidence>
<feature type="transmembrane region" description="Helical" evidence="5">
    <location>
        <begin position="268"/>
        <end position="289"/>
    </location>
</feature>
<dbReference type="PANTHER" id="PTHR23427:SF2">
    <property type="entry name" value="SURFEIT LOCUS PROTEIN 1"/>
    <property type="match status" value="1"/>
</dbReference>
<dbReference type="InParanoid" id="A0A167PC26"/>
<dbReference type="VEuPathDB" id="FungiDB:PHYBLDRAFT_141507"/>
<dbReference type="FunCoup" id="A0A167PC26">
    <property type="interactions" value="434"/>
</dbReference>
<evidence type="ECO:0000256" key="1">
    <source>
        <dbReference type="ARBA" id="ARBA00004370"/>
    </source>
</evidence>
<proteinExistence type="inferred from homology"/>
<dbReference type="PROSITE" id="PS50895">
    <property type="entry name" value="SURF1"/>
    <property type="match status" value="1"/>
</dbReference>
<dbReference type="Pfam" id="PF02104">
    <property type="entry name" value="SURF1"/>
    <property type="match status" value="1"/>
</dbReference>
<dbReference type="STRING" id="763407.A0A167PC26"/>
<keyword evidence="3 5" id="KW-1133">Transmembrane helix</keyword>
<dbReference type="EMBL" id="KV440974">
    <property type="protein sequence ID" value="OAD77637.1"/>
    <property type="molecule type" value="Genomic_DNA"/>
</dbReference>
<keyword evidence="5" id="KW-0496">Mitochondrion</keyword>
<dbReference type="GeneID" id="28991508"/>
<reference evidence="7" key="1">
    <citation type="submission" date="2015-06" db="EMBL/GenBank/DDBJ databases">
        <title>Expansion of signal transduction pathways in fungi by whole-genome duplication.</title>
        <authorList>
            <consortium name="DOE Joint Genome Institute"/>
            <person name="Corrochano L.M."/>
            <person name="Kuo A."/>
            <person name="Marcet-Houben M."/>
            <person name="Polaino S."/>
            <person name="Salamov A."/>
            <person name="Villalobos J.M."/>
            <person name="Alvarez M.I."/>
            <person name="Avalos J."/>
            <person name="Benito E.P."/>
            <person name="Benoit I."/>
            <person name="Burger G."/>
            <person name="Camino L.P."/>
            <person name="Canovas D."/>
            <person name="Cerda-Olmedo E."/>
            <person name="Cheng J.-F."/>
            <person name="Dominguez A."/>
            <person name="Elias M."/>
            <person name="Eslava A.P."/>
            <person name="Glaser F."/>
            <person name="Grimwood J."/>
            <person name="Gutierrez G."/>
            <person name="Heitman J."/>
            <person name="Henrissat B."/>
            <person name="Iturriaga E.A."/>
            <person name="Lang B.F."/>
            <person name="Lavin J.L."/>
            <person name="Lee S."/>
            <person name="Li W."/>
            <person name="Lindquist E."/>
            <person name="Lopez-Garcia S."/>
            <person name="Luque E.M."/>
            <person name="Marcos A.T."/>
            <person name="Martin J."/>
            <person name="McCluskey K."/>
            <person name="Medina H.R."/>
            <person name="Miralles-Duran A."/>
            <person name="Miyazaki A."/>
            <person name="Munoz-Torres E."/>
            <person name="Oguiza J.A."/>
            <person name="Ohm R."/>
            <person name="Olmedo M."/>
            <person name="Orejas M."/>
            <person name="Ortiz-Castellanos L."/>
            <person name="Pisabarro A.G."/>
            <person name="Rodriguez-Romero J."/>
            <person name="Ruiz-Herrera J."/>
            <person name="Ruiz-Vazquez R."/>
            <person name="Sanz C."/>
            <person name="Schackwitz W."/>
            <person name="Schmutz J."/>
            <person name="Shahriari M."/>
            <person name="Shelest E."/>
            <person name="Silva-Franco F."/>
            <person name="Soanes D."/>
            <person name="Syed K."/>
            <person name="Tagua V.G."/>
            <person name="Talbot N.J."/>
            <person name="Thon M."/>
            <person name="De vries R.P."/>
            <person name="Wiebenga A."/>
            <person name="Yadav J.S."/>
            <person name="Braun E.L."/>
            <person name="Baker S."/>
            <person name="Garre V."/>
            <person name="Horwitz B."/>
            <person name="Torres-Martinez S."/>
            <person name="Idnurm A."/>
            <person name="Herrera-Estrella A."/>
            <person name="Gabaldon T."/>
            <person name="Grigoriev I.V."/>
        </authorList>
    </citation>
    <scope>NUCLEOTIDE SEQUENCE [LARGE SCALE GENOMIC DNA]</scope>
    <source>
        <strain evidence="7">NRRL 1555(-)</strain>
    </source>
</reference>
<dbReference type="RefSeq" id="XP_018295677.1">
    <property type="nucleotide sequence ID" value="XM_018430602.1"/>
</dbReference>
<dbReference type="CDD" id="cd06662">
    <property type="entry name" value="SURF1"/>
    <property type="match status" value="1"/>
</dbReference>
<comment type="function">
    <text evidence="5">Probably involved in the biogenesis of the COX complex.</text>
</comment>
<dbReference type="Proteomes" id="UP000077315">
    <property type="component" value="Unassembled WGS sequence"/>
</dbReference>
<gene>
    <name evidence="6" type="ORF">PHYBLDRAFT_141507</name>
</gene>
<organism evidence="6 7">
    <name type="scientific">Phycomyces blakesleeanus (strain ATCC 8743b / DSM 1359 / FGSC 10004 / NBRC 33097 / NRRL 1555)</name>
    <dbReference type="NCBI Taxonomy" id="763407"/>
    <lineage>
        <taxon>Eukaryota</taxon>
        <taxon>Fungi</taxon>
        <taxon>Fungi incertae sedis</taxon>
        <taxon>Mucoromycota</taxon>
        <taxon>Mucoromycotina</taxon>
        <taxon>Mucoromycetes</taxon>
        <taxon>Mucorales</taxon>
        <taxon>Phycomycetaceae</taxon>
        <taxon>Phycomyces</taxon>
    </lineage>
</organism>
<keyword evidence="7" id="KW-1185">Reference proteome</keyword>
<feature type="transmembrane region" description="Helical" evidence="5">
    <location>
        <begin position="60"/>
        <end position="80"/>
    </location>
</feature>
<keyword evidence="2 5" id="KW-0812">Transmembrane</keyword>
<accession>A0A167PC26</accession>
<keyword evidence="5" id="KW-0999">Mitochondrion inner membrane</keyword>
<evidence type="ECO:0000313" key="7">
    <source>
        <dbReference type="Proteomes" id="UP000077315"/>
    </source>
</evidence>
<dbReference type="GO" id="GO:0005743">
    <property type="term" value="C:mitochondrial inner membrane"/>
    <property type="evidence" value="ECO:0007669"/>
    <property type="project" value="UniProtKB-SubCell"/>
</dbReference>
<evidence type="ECO:0000313" key="6">
    <source>
        <dbReference type="EMBL" id="OAD77637.1"/>
    </source>
</evidence>
<evidence type="ECO:0000256" key="4">
    <source>
        <dbReference type="ARBA" id="ARBA00023136"/>
    </source>
</evidence>
<dbReference type="InterPro" id="IPR002994">
    <property type="entry name" value="Surf1/Shy1"/>
</dbReference>
<comment type="subcellular location">
    <subcellularLocation>
        <location evidence="1">Membrane</location>
    </subcellularLocation>
    <subcellularLocation>
        <location evidence="5">Mitochondrion inner membrane</location>
        <topology evidence="5">Multi-pass membrane protein</topology>
    </subcellularLocation>
</comment>
<dbReference type="GO" id="GO:0033617">
    <property type="term" value="P:mitochondrial respiratory chain complex IV assembly"/>
    <property type="evidence" value="ECO:0007669"/>
    <property type="project" value="TreeGrafter"/>
</dbReference>
<name>A0A167PC26_PHYB8</name>
<evidence type="ECO:0000256" key="2">
    <source>
        <dbReference type="ARBA" id="ARBA00022692"/>
    </source>
</evidence>
<dbReference type="OrthoDB" id="10040024at2759"/>